<evidence type="ECO:0000256" key="4">
    <source>
        <dbReference type="ARBA" id="ARBA00023136"/>
    </source>
</evidence>
<evidence type="ECO:0000313" key="7">
    <source>
        <dbReference type="EMBL" id="AST93525.1"/>
    </source>
</evidence>
<dbReference type="SUPFAM" id="SSF51306">
    <property type="entry name" value="LexA/Signal peptidase"/>
    <property type="match status" value="1"/>
</dbReference>
<keyword evidence="4 6" id="KW-0472">Membrane</keyword>
<dbReference type="InterPro" id="IPR036286">
    <property type="entry name" value="LexA/Signal_pep-like_sf"/>
</dbReference>
<comment type="subcellular location">
    <subcellularLocation>
        <location evidence="1">Membrane</location>
    </subcellularLocation>
</comment>
<evidence type="ECO:0000256" key="5">
    <source>
        <dbReference type="NCBIfam" id="TIGR02228"/>
    </source>
</evidence>
<sequence length="175" mass="19610">MQKVLHKLGNIMLILIMITSLLVLVSVVTADREKDKPPSIFGFSFLIVLTGSMEPQISVGDLTIIKKIPFEKVLEEDVVTFRMNNSQTFVTHRVERIVDNSALETKGDANNVIDDELVTEEQLVGKVMFIVPKAGYILNVIKNPYTIAVLISIGVAIIVTNFARVIFRKRIAQER</sequence>
<dbReference type="CDD" id="cd06530">
    <property type="entry name" value="S26_SPase_I"/>
    <property type="match status" value="1"/>
</dbReference>
<reference evidence="7 8" key="1">
    <citation type="submission" date="2016-12" db="EMBL/GenBank/DDBJ databases">
        <title>The whole genome sequencing and assembly of Bacillus cohnii DSM 6307T strain.</title>
        <authorList>
            <person name="Lee Y.-J."/>
            <person name="Yi H."/>
            <person name="Bahn Y.-S."/>
            <person name="Kim J.F."/>
            <person name="Lee D.-W."/>
        </authorList>
    </citation>
    <scope>NUCLEOTIDE SEQUENCE [LARGE SCALE GENOMIC DNA]</scope>
    <source>
        <strain evidence="7 8">DSM 6307</strain>
    </source>
</reference>
<keyword evidence="3 6" id="KW-1133">Transmembrane helix</keyword>
<dbReference type="NCBIfam" id="TIGR02228">
    <property type="entry name" value="sigpep_I_arch"/>
    <property type="match status" value="1"/>
</dbReference>
<dbReference type="EC" id="3.4.21.89" evidence="5"/>
<dbReference type="InterPro" id="IPR019533">
    <property type="entry name" value="Peptidase_S26"/>
</dbReference>
<dbReference type="STRING" id="1314751.GCA_001591425_03037"/>
<evidence type="ECO:0000256" key="2">
    <source>
        <dbReference type="ARBA" id="ARBA00022692"/>
    </source>
</evidence>
<dbReference type="KEGG" id="bcoh:BC6307_20750"/>
<dbReference type="EMBL" id="CP018866">
    <property type="protein sequence ID" value="AST93525.1"/>
    <property type="molecule type" value="Genomic_DNA"/>
</dbReference>
<evidence type="ECO:0000256" key="3">
    <source>
        <dbReference type="ARBA" id="ARBA00022989"/>
    </source>
</evidence>
<dbReference type="AlphaFoldDB" id="A0A223KVM9"/>
<proteinExistence type="predicted"/>
<dbReference type="Gene3D" id="2.10.109.10">
    <property type="entry name" value="Umud Fragment, subunit A"/>
    <property type="match status" value="1"/>
</dbReference>
<feature type="transmembrane region" description="Helical" evidence="6">
    <location>
        <begin position="145"/>
        <end position="167"/>
    </location>
</feature>
<dbReference type="GO" id="GO:0009003">
    <property type="term" value="F:signal peptidase activity"/>
    <property type="evidence" value="ECO:0007669"/>
    <property type="project" value="UniProtKB-EC"/>
</dbReference>
<gene>
    <name evidence="7" type="ORF">BC6307_20750</name>
</gene>
<dbReference type="RefSeq" id="WP_066417913.1">
    <property type="nucleotide sequence ID" value="NZ_CP018866.1"/>
</dbReference>
<protein>
    <recommendedName>
        <fullName evidence="5">Signal peptidase I</fullName>
        <ecNumber evidence="5">3.4.21.89</ecNumber>
    </recommendedName>
</protein>
<dbReference type="GO" id="GO:0016020">
    <property type="term" value="C:membrane"/>
    <property type="evidence" value="ECO:0007669"/>
    <property type="project" value="UniProtKB-SubCell"/>
</dbReference>
<dbReference type="GO" id="GO:0004252">
    <property type="term" value="F:serine-type endopeptidase activity"/>
    <property type="evidence" value="ECO:0007669"/>
    <property type="project" value="UniProtKB-UniRule"/>
</dbReference>
<dbReference type="PANTHER" id="PTHR10806:SF6">
    <property type="entry name" value="SIGNAL PEPTIDASE COMPLEX CATALYTIC SUBUNIT SEC11"/>
    <property type="match status" value="1"/>
</dbReference>
<dbReference type="Proteomes" id="UP000215224">
    <property type="component" value="Chromosome"/>
</dbReference>
<organism evidence="7 8">
    <name type="scientific">Sutcliffiella cohnii</name>
    <dbReference type="NCBI Taxonomy" id="33932"/>
    <lineage>
        <taxon>Bacteria</taxon>
        <taxon>Bacillati</taxon>
        <taxon>Bacillota</taxon>
        <taxon>Bacilli</taxon>
        <taxon>Bacillales</taxon>
        <taxon>Bacillaceae</taxon>
        <taxon>Sutcliffiella</taxon>
    </lineage>
</organism>
<accession>A0A223KVM9</accession>
<dbReference type="PANTHER" id="PTHR10806">
    <property type="entry name" value="SIGNAL PEPTIDASE COMPLEX CATALYTIC SUBUNIT SEC11"/>
    <property type="match status" value="1"/>
</dbReference>
<keyword evidence="2 6" id="KW-0812">Transmembrane</keyword>
<dbReference type="InterPro" id="IPR001733">
    <property type="entry name" value="Peptidase_S26B"/>
</dbReference>
<evidence type="ECO:0000313" key="8">
    <source>
        <dbReference type="Proteomes" id="UP000215224"/>
    </source>
</evidence>
<evidence type="ECO:0000256" key="6">
    <source>
        <dbReference type="SAM" id="Phobius"/>
    </source>
</evidence>
<name>A0A223KVM9_9BACI</name>
<dbReference type="GO" id="GO:0006465">
    <property type="term" value="P:signal peptide processing"/>
    <property type="evidence" value="ECO:0007669"/>
    <property type="project" value="UniProtKB-UniRule"/>
</dbReference>
<evidence type="ECO:0000256" key="1">
    <source>
        <dbReference type="ARBA" id="ARBA00004370"/>
    </source>
</evidence>
<keyword evidence="8" id="KW-1185">Reference proteome</keyword>